<dbReference type="InterPro" id="IPR002611">
    <property type="entry name" value="IstB_ATP-bd"/>
</dbReference>
<gene>
    <name evidence="2" type="ORF">BN2476_630151</name>
</gene>
<feature type="domain" description="IstB-like ATP-binding" evidence="1">
    <location>
        <begin position="7"/>
        <end position="110"/>
    </location>
</feature>
<dbReference type="AlphaFoldDB" id="A0A1N7SM19"/>
<dbReference type="Pfam" id="PF01695">
    <property type="entry name" value="IstB_IS21"/>
    <property type="match status" value="1"/>
</dbReference>
<dbReference type="Proteomes" id="UP000195569">
    <property type="component" value="Unassembled WGS sequence"/>
</dbReference>
<evidence type="ECO:0000259" key="1">
    <source>
        <dbReference type="Pfam" id="PF01695"/>
    </source>
</evidence>
<sequence length="158" mass="18069">MTNRTEQLHERAHALRMYGLLAHWSEIADASWVERLLQWEEQERARRSLERRIRDARLGNFKPLADCDWAWPKRIDRGALEELMALEFVREKSNVVLIGLNGVDKSTLALPRVPVAHPRLHGALYHGWPDARRAGRARQLLGAAPAPASLRFARSAPD</sequence>
<keyword evidence="3" id="KW-1185">Reference proteome</keyword>
<reference evidence="2" key="1">
    <citation type="submission" date="2016-12" db="EMBL/GenBank/DDBJ databases">
        <authorList>
            <person name="Moulin L."/>
        </authorList>
    </citation>
    <scope>NUCLEOTIDE SEQUENCE [LARGE SCALE GENOMIC DNA]</scope>
    <source>
        <strain evidence="2">STM 7183</strain>
    </source>
</reference>
<comment type="caution">
    <text evidence="2">The sequence shown here is derived from an EMBL/GenBank/DDBJ whole genome shotgun (WGS) entry which is preliminary data.</text>
</comment>
<dbReference type="EMBL" id="CYGY02000063">
    <property type="protein sequence ID" value="SIT48382.1"/>
    <property type="molecule type" value="Genomic_DNA"/>
</dbReference>
<organism evidence="2 3">
    <name type="scientific">Paraburkholderia piptadeniae</name>
    <dbReference type="NCBI Taxonomy" id="1701573"/>
    <lineage>
        <taxon>Bacteria</taxon>
        <taxon>Pseudomonadati</taxon>
        <taxon>Pseudomonadota</taxon>
        <taxon>Betaproteobacteria</taxon>
        <taxon>Burkholderiales</taxon>
        <taxon>Burkholderiaceae</taxon>
        <taxon>Paraburkholderia</taxon>
    </lineage>
</organism>
<accession>A0A1N7SM19</accession>
<proteinExistence type="predicted"/>
<dbReference type="GO" id="GO:0005524">
    <property type="term" value="F:ATP binding"/>
    <property type="evidence" value="ECO:0007669"/>
    <property type="project" value="InterPro"/>
</dbReference>
<name>A0A1N7SM19_9BURK</name>
<evidence type="ECO:0000313" key="3">
    <source>
        <dbReference type="Proteomes" id="UP000195569"/>
    </source>
</evidence>
<evidence type="ECO:0000313" key="2">
    <source>
        <dbReference type="EMBL" id="SIT48382.1"/>
    </source>
</evidence>
<protein>
    <recommendedName>
        <fullName evidence="1">IstB-like ATP-binding domain-containing protein</fullName>
    </recommendedName>
</protein>